<comment type="caution">
    <text evidence="5">The sequence shown here is derived from an EMBL/GenBank/DDBJ whole genome shotgun (WGS) entry which is preliminary data.</text>
</comment>
<keyword evidence="3 4" id="KW-0413">Isomerase</keyword>
<keyword evidence="6" id="KW-1185">Reference proteome</keyword>
<proteinExistence type="inferred from homology"/>
<dbReference type="InterPro" id="IPR000652">
    <property type="entry name" value="Triosephosphate_isomerase"/>
</dbReference>
<comment type="pathway">
    <text evidence="2">Carbohydrate metabolism; erythritol degradation.</text>
</comment>
<dbReference type="Proteomes" id="UP000678276">
    <property type="component" value="Unassembled WGS sequence"/>
</dbReference>
<dbReference type="PANTHER" id="PTHR21139:SF2">
    <property type="entry name" value="TRIOSEPHOSPHATE ISOMERASE"/>
    <property type="match status" value="1"/>
</dbReference>
<dbReference type="SUPFAM" id="SSF51351">
    <property type="entry name" value="Triosephosphate isomerase (TIM)"/>
    <property type="match status" value="1"/>
</dbReference>
<comment type="catalytic activity">
    <reaction evidence="1">
        <text>L-erythrulose 1-phosphate = D-erythrulose 4-phosphate</text>
        <dbReference type="Rhea" id="RHEA:49588"/>
        <dbReference type="ChEBI" id="CHEBI:58002"/>
        <dbReference type="ChEBI" id="CHEBI:90796"/>
        <dbReference type="EC" id="5.3.1.33"/>
    </reaction>
</comment>
<comment type="pathway">
    <text evidence="4">Carbohydrate biosynthesis; gluconeogenesis.</text>
</comment>
<dbReference type="PROSITE" id="PS51440">
    <property type="entry name" value="TIM_2"/>
    <property type="match status" value="1"/>
</dbReference>
<dbReference type="Pfam" id="PF00121">
    <property type="entry name" value="TIM"/>
    <property type="match status" value="1"/>
</dbReference>
<dbReference type="NCBIfam" id="TIGR00419">
    <property type="entry name" value="tim"/>
    <property type="match status" value="1"/>
</dbReference>
<dbReference type="PROSITE" id="PS00171">
    <property type="entry name" value="TIM_1"/>
    <property type="match status" value="1"/>
</dbReference>
<keyword evidence="4" id="KW-0324">Glycolysis</keyword>
<dbReference type="PANTHER" id="PTHR21139">
    <property type="entry name" value="TRIOSEPHOSPHATE ISOMERASE"/>
    <property type="match status" value="1"/>
</dbReference>
<dbReference type="EC" id="5.3.1.1" evidence="4"/>
<comment type="similarity">
    <text evidence="4">Belongs to the triosephosphate isomerase family.</text>
</comment>
<comment type="pathway">
    <text evidence="4">Carbohydrate degradation; glycolysis; D-glyceraldehyde 3-phosphate from glycerone phosphate: step 1/1.</text>
</comment>
<dbReference type="Gene3D" id="3.20.20.70">
    <property type="entry name" value="Aldolase class I"/>
    <property type="match status" value="1"/>
</dbReference>
<sequence length="275" mass="29705">MVGDFLPATRTNRRHKSLIGRRPFIGTSWKMNKTRGEAAAFCDVLLASPMARCRDAQLFVIPPFTAIAPVADALSCTNVIVGAQNVHWEDMGAWTGEISPVQVKDAGAVLVEIGHSERRTHFSESNETVALKTAAAVRHGLTALVCIGDTRAQFDAGETRNALRRQTEAALSKVEWRDGADVIFAYEPVWSIGEGGTPADPGFADDQHAAVKEIVERTIGRSLPVLYGGSVNPDNCVALARRPHIDGLFIGRSAWEASNYLGIVETVVAALSDER</sequence>
<dbReference type="InterPro" id="IPR035990">
    <property type="entry name" value="TIM_sf"/>
</dbReference>
<evidence type="ECO:0000313" key="6">
    <source>
        <dbReference type="Proteomes" id="UP000678276"/>
    </source>
</evidence>
<dbReference type="NCBIfam" id="NF000722">
    <property type="entry name" value="PRK00042.2-1"/>
    <property type="match status" value="1"/>
</dbReference>
<accession>A0ABS4BLE7</accession>
<reference evidence="5 6" key="1">
    <citation type="submission" date="2021-04" db="EMBL/GenBank/DDBJ databases">
        <title>Whole genome sequence of Jiella sp. KSK16Y-1.</title>
        <authorList>
            <person name="Tuo L."/>
        </authorList>
    </citation>
    <scope>NUCLEOTIDE SEQUENCE [LARGE SCALE GENOMIC DNA]</scope>
    <source>
        <strain evidence="5 6">KSK16Y-1</strain>
    </source>
</reference>
<evidence type="ECO:0000256" key="2">
    <source>
        <dbReference type="ARBA" id="ARBA00004939"/>
    </source>
</evidence>
<name>A0ABS4BLE7_9HYPH</name>
<evidence type="ECO:0000256" key="3">
    <source>
        <dbReference type="ARBA" id="ARBA00023235"/>
    </source>
</evidence>
<gene>
    <name evidence="5" type="ORF">J6595_18115</name>
</gene>
<evidence type="ECO:0000256" key="1">
    <source>
        <dbReference type="ARBA" id="ARBA00000148"/>
    </source>
</evidence>
<evidence type="ECO:0000313" key="5">
    <source>
        <dbReference type="EMBL" id="MBP0617506.1"/>
    </source>
</evidence>
<comment type="subunit">
    <text evidence="4">Homodimer.</text>
</comment>
<dbReference type="GO" id="GO:0004807">
    <property type="term" value="F:triose-phosphate isomerase activity"/>
    <property type="evidence" value="ECO:0007669"/>
    <property type="project" value="UniProtKB-EC"/>
</dbReference>
<keyword evidence="4" id="KW-0312">Gluconeogenesis</keyword>
<dbReference type="InterPro" id="IPR013785">
    <property type="entry name" value="Aldolase_TIM"/>
</dbReference>
<dbReference type="InterPro" id="IPR020861">
    <property type="entry name" value="Triosephosphate_isomerase_AS"/>
</dbReference>
<evidence type="ECO:0000256" key="4">
    <source>
        <dbReference type="RuleBase" id="RU363013"/>
    </source>
</evidence>
<comment type="subcellular location">
    <subcellularLocation>
        <location evidence="4">Cytoplasm</location>
    </subcellularLocation>
</comment>
<protein>
    <recommendedName>
        <fullName evidence="4">Triosephosphate isomerase</fullName>
        <ecNumber evidence="4">5.3.1.1</ecNumber>
    </recommendedName>
</protein>
<dbReference type="EMBL" id="JAGJCF010000017">
    <property type="protein sequence ID" value="MBP0617506.1"/>
    <property type="molecule type" value="Genomic_DNA"/>
</dbReference>
<organism evidence="5 6">
    <name type="scientific">Jiella mangrovi</name>
    <dbReference type="NCBI Taxonomy" id="2821407"/>
    <lineage>
        <taxon>Bacteria</taxon>
        <taxon>Pseudomonadati</taxon>
        <taxon>Pseudomonadota</taxon>
        <taxon>Alphaproteobacteria</taxon>
        <taxon>Hyphomicrobiales</taxon>
        <taxon>Aurantimonadaceae</taxon>
        <taxon>Jiella</taxon>
    </lineage>
</organism>
<keyword evidence="4" id="KW-0963">Cytoplasm</keyword>
<comment type="catalytic activity">
    <reaction evidence="4">
        <text>D-glyceraldehyde 3-phosphate = dihydroxyacetone phosphate</text>
        <dbReference type="Rhea" id="RHEA:18585"/>
        <dbReference type="ChEBI" id="CHEBI:57642"/>
        <dbReference type="ChEBI" id="CHEBI:59776"/>
        <dbReference type="EC" id="5.3.1.1"/>
    </reaction>
</comment>
<dbReference type="CDD" id="cd00311">
    <property type="entry name" value="TIM"/>
    <property type="match status" value="1"/>
</dbReference>